<keyword evidence="3" id="KW-1185">Reference proteome</keyword>
<evidence type="ECO:0000313" key="3">
    <source>
        <dbReference type="Proteomes" id="UP000468901"/>
    </source>
</evidence>
<gene>
    <name evidence="2" type="ORF">F2P47_08805</name>
</gene>
<accession>A0A6N6VM58</accession>
<evidence type="ECO:0000256" key="1">
    <source>
        <dbReference type="SAM" id="MobiDB-lite"/>
    </source>
</evidence>
<reference evidence="2 3" key="1">
    <citation type="submission" date="2019-09" db="EMBL/GenBank/DDBJ databases">
        <title>Parvibaculum sedimenti sp. nov., isolated from sediment.</title>
        <authorList>
            <person name="Wang Y."/>
        </authorList>
    </citation>
    <scope>NUCLEOTIDE SEQUENCE [LARGE SCALE GENOMIC DNA]</scope>
    <source>
        <strain evidence="2 3">HXT-9</strain>
    </source>
</reference>
<dbReference type="Proteomes" id="UP000468901">
    <property type="component" value="Unassembled WGS sequence"/>
</dbReference>
<dbReference type="EMBL" id="WESC01000007">
    <property type="protein sequence ID" value="KAB7740102.1"/>
    <property type="molecule type" value="Genomic_DNA"/>
</dbReference>
<feature type="region of interest" description="Disordered" evidence="1">
    <location>
        <begin position="59"/>
        <end position="86"/>
    </location>
</feature>
<proteinExistence type="predicted"/>
<feature type="compositionally biased region" description="Basic residues" evidence="1">
    <location>
        <begin position="63"/>
        <end position="86"/>
    </location>
</feature>
<dbReference type="AlphaFoldDB" id="A0A6N6VM58"/>
<sequence length="216" mass="24759">MATACRHGNDTRLENQRLRRRSGLCRRRHGLRRRQGWRRRRCGRRLGWRRGGRCRRLHDDGRRHRGRSFHRSLHGHRGSLRRRRGRRRRRRNWSGCLGRHRDGRRRHWRGGRCCGLRCSRAGTQIAVRLLRCRTVGGQAFGNVFLLLPGGRGGRFGRNIGQIGEAVGARLSRRGLGFAVDGGGLGVIRNRGASGKGRRNESRAPGLRQKRPESAVA</sequence>
<feature type="region of interest" description="Disordered" evidence="1">
    <location>
        <begin position="188"/>
        <end position="216"/>
    </location>
</feature>
<name>A0A6N6VM58_9HYPH</name>
<organism evidence="2 3">
    <name type="scientific">Parvibaculum sedimenti</name>
    <dbReference type="NCBI Taxonomy" id="2608632"/>
    <lineage>
        <taxon>Bacteria</taxon>
        <taxon>Pseudomonadati</taxon>
        <taxon>Pseudomonadota</taxon>
        <taxon>Alphaproteobacteria</taxon>
        <taxon>Hyphomicrobiales</taxon>
        <taxon>Parvibaculaceae</taxon>
        <taxon>Parvibaculum</taxon>
    </lineage>
</organism>
<comment type="caution">
    <text evidence="2">The sequence shown here is derived from an EMBL/GenBank/DDBJ whole genome shotgun (WGS) entry which is preliminary data.</text>
</comment>
<protein>
    <submittedName>
        <fullName evidence="2">Uncharacterized protein</fullName>
    </submittedName>
</protein>
<evidence type="ECO:0000313" key="2">
    <source>
        <dbReference type="EMBL" id="KAB7740102.1"/>
    </source>
</evidence>